<evidence type="ECO:0000313" key="2">
    <source>
        <dbReference type="EMBL" id="GAG88471.1"/>
    </source>
</evidence>
<feature type="domain" description="TNase-like" evidence="1">
    <location>
        <begin position="11"/>
        <end position="53"/>
    </location>
</feature>
<protein>
    <recommendedName>
        <fullName evidence="1">TNase-like domain-containing protein</fullName>
    </recommendedName>
</protein>
<proteinExistence type="predicted"/>
<gene>
    <name evidence="2" type="ORF">S01H4_24829</name>
</gene>
<dbReference type="AlphaFoldDB" id="X1CWD0"/>
<dbReference type="Gene3D" id="2.40.50.90">
    <property type="match status" value="1"/>
</dbReference>
<evidence type="ECO:0000259" key="1">
    <source>
        <dbReference type="Pfam" id="PF00565"/>
    </source>
</evidence>
<dbReference type="EMBL" id="BART01011729">
    <property type="protein sequence ID" value="GAG88471.1"/>
    <property type="molecule type" value="Genomic_DNA"/>
</dbReference>
<dbReference type="Pfam" id="PF00565">
    <property type="entry name" value="SNase"/>
    <property type="match status" value="1"/>
</dbReference>
<feature type="non-terminal residue" evidence="2">
    <location>
        <position position="1"/>
    </location>
</feature>
<dbReference type="InterPro" id="IPR035437">
    <property type="entry name" value="SNase_OB-fold_sf"/>
</dbReference>
<organism evidence="2">
    <name type="scientific">marine sediment metagenome</name>
    <dbReference type="NCBI Taxonomy" id="412755"/>
    <lineage>
        <taxon>unclassified sequences</taxon>
        <taxon>metagenomes</taxon>
        <taxon>ecological metagenomes</taxon>
    </lineage>
</organism>
<reference evidence="2" key="1">
    <citation type="journal article" date="2014" name="Front. Microbiol.">
        <title>High frequency of phylogenetically diverse reductive dehalogenase-homologous genes in deep subseafloor sedimentary metagenomes.</title>
        <authorList>
            <person name="Kawai M."/>
            <person name="Futagami T."/>
            <person name="Toyoda A."/>
            <person name="Takaki Y."/>
            <person name="Nishi S."/>
            <person name="Hori S."/>
            <person name="Arai W."/>
            <person name="Tsubouchi T."/>
            <person name="Morono Y."/>
            <person name="Uchiyama I."/>
            <person name="Ito T."/>
            <person name="Fujiyama A."/>
            <person name="Inagaki F."/>
            <person name="Takami H."/>
        </authorList>
    </citation>
    <scope>NUCLEOTIDE SEQUENCE</scope>
    <source>
        <strain evidence="2">Expedition CK06-06</strain>
    </source>
</reference>
<accession>X1CWD0</accession>
<name>X1CWD0_9ZZZZ</name>
<comment type="caution">
    <text evidence="2">The sequence shown here is derived from an EMBL/GenBank/DDBJ whole genome shotgun (WGS) entry which is preliminary data.</text>
</comment>
<sequence>DMAGRLANFSLKFINTMMVRMGMAWWYRRYDKTEGLENAERYAKENKIGLWADKNPIAPWDWRKGKR</sequence>
<dbReference type="InterPro" id="IPR016071">
    <property type="entry name" value="Staphylococal_nuclease_OB-fold"/>
</dbReference>
<dbReference type="SUPFAM" id="SSF50199">
    <property type="entry name" value="Staphylococcal nuclease"/>
    <property type="match status" value="1"/>
</dbReference>